<dbReference type="AlphaFoldDB" id="A0A2K3K5D9"/>
<accession>A0A2K3K5D9</accession>
<name>A0A2K3K5D9_TRIPR</name>
<organism evidence="1 2">
    <name type="scientific">Trifolium pratense</name>
    <name type="common">Red clover</name>
    <dbReference type="NCBI Taxonomy" id="57577"/>
    <lineage>
        <taxon>Eukaryota</taxon>
        <taxon>Viridiplantae</taxon>
        <taxon>Streptophyta</taxon>
        <taxon>Embryophyta</taxon>
        <taxon>Tracheophyta</taxon>
        <taxon>Spermatophyta</taxon>
        <taxon>Magnoliopsida</taxon>
        <taxon>eudicotyledons</taxon>
        <taxon>Gunneridae</taxon>
        <taxon>Pentapetalae</taxon>
        <taxon>rosids</taxon>
        <taxon>fabids</taxon>
        <taxon>Fabales</taxon>
        <taxon>Fabaceae</taxon>
        <taxon>Papilionoideae</taxon>
        <taxon>50 kb inversion clade</taxon>
        <taxon>NPAAA clade</taxon>
        <taxon>Hologalegina</taxon>
        <taxon>IRL clade</taxon>
        <taxon>Trifolieae</taxon>
        <taxon>Trifolium</taxon>
    </lineage>
</organism>
<feature type="non-terminal residue" evidence="1">
    <location>
        <position position="1"/>
    </location>
</feature>
<reference evidence="1 2" key="1">
    <citation type="journal article" date="2014" name="Am. J. Bot.">
        <title>Genome assembly and annotation for red clover (Trifolium pratense; Fabaceae).</title>
        <authorList>
            <person name="Istvanek J."/>
            <person name="Jaros M."/>
            <person name="Krenek A."/>
            <person name="Repkova J."/>
        </authorList>
    </citation>
    <scope>NUCLEOTIDE SEQUENCE [LARGE SCALE GENOMIC DNA]</scope>
    <source>
        <strain evidence="2">cv. Tatra</strain>
        <tissue evidence="1">Young leaves</tissue>
    </source>
</reference>
<dbReference type="EMBL" id="ASHM01142151">
    <property type="protein sequence ID" value="PNX61499.1"/>
    <property type="molecule type" value="Genomic_DNA"/>
</dbReference>
<evidence type="ECO:0000313" key="2">
    <source>
        <dbReference type="Proteomes" id="UP000236291"/>
    </source>
</evidence>
<protein>
    <submittedName>
        <fullName evidence="1">Uncharacterized protein</fullName>
    </submittedName>
</protein>
<gene>
    <name evidence="1" type="ORF">L195_g060698</name>
</gene>
<evidence type="ECO:0000313" key="1">
    <source>
        <dbReference type="EMBL" id="PNX61499.1"/>
    </source>
</evidence>
<proteinExistence type="predicted"/>
<reference evidence="1 2" key="2">
    <citation type="journal article" date="2017" name="Front. Plant Sci.">
        <title>Gene Classification and Mining of Molecular Markers Useful in Red Clover (Trifolium pratense) Breeding.</title>
        <authorList>
            <person name="Istvanek J."/>
            <person name="Dluhosova J."/>
            <person name="Dluhos P."/>
            <person name="Patkova L."/>
            <person name="Nedelnik J."/>
            <person name="Repkova J."/>
        </authorList>
    </citation>
    <scope>NUCLEOTIDE SEQUENCE [LARGE SCALE GENOMIC DNA]</scope>
    <source>
        <strain evidence="2">cv. Tatra</strain>
        <tissue evidence="1">Young leaves</tissue>
    </source>
</reference>
<sequence length="53" mass="5422">VQLANKVVNSQGSTVILKPKSHGTVRVEIESMLVGKGKVDGSGVGVDVVSCTN</sequence>
<comment type="caution">
    <text evidence="1">The sequence shown here is derived from an EMBL/GenBank/DDBJ whole genome shotgun (WGS) entry which is preliminary data.</text>
</comment>
<dbReference type="Proteomes" id="UP000236291">
    <property type="component" value="Unassembled WGS sequence"/>
</dbReference>